<gene>
    <name evidence="4" type="primary">Cre-clec-225</name>
    <name evidence="4" type="ORF">CRE_31016</name>
</gene>
<sequence length="396" mass="44875">MILSNNYFLLTLVVFIICIIHVESSCPVGYDQVNSKCITITPQRFTHHKALLTCKEKNGHLVFVQNAIDNTAIVNYASNITSPMWIGAICKVNKQPKECTWDDGSTLDYSNFLPGQSFFIFLLITSFPGYPVTNIGTCVYIDSPNQPLKGRWISATCELDEYHAIFLSVSAEKDPNAPSECLSKCLTPLAKLQRSFSYVFNNFEKVCDLLEDGAFCSRKCNQEDQTKFYQYTTFYRIHCIDYEEGRLEKNNCFYFGKQNVSDIQEHLTCIAKASEDADLVCKDKCKQAHKVEKTASKETKMKKECLTLECSTLCYFDELAESCPEARNVLLKINIGQVHSMASGVHPITMEKMLPECRNLHNTEYMRAKLLASSSSLLMDHTPSEMETEEKPVITA</sequence>
<dbReference type="SMART" id="SM00034">
    <property type="entry name" value="CLECT"/>
    <property type="match status" value="1"/>
</dbReference>
<dbReference type="InterPro" id="IPR016187">
    <property type="entry name" value="CTDL_fold"/>
</dbReference>
<dbReference type="Gene3D" id="3.10.100.10">
    <property type="entry name" value="Mannose-Binding Protein A, subunit A"/>
    <property type="match status" value="1"/>
</dbReference>
<organism evidence="5">
    <name type="scientific">Caenorhabditis remanei</name>
    <name type="common">Caenorhabditis vulgaris</name>
    <dbReference type="NCBI Taxonomy" id="31234"/>
    <lineage>
        <taxon>Eukaryota</taxon>
        <taxon>Metazoa</taxon>
        <taxon>Ecdysozoa</taxon>
        <taxon>Nematoda</taxon>
        <taxon>Chromadorea</taxon>
        <taxon>Rhabditida</taxon>
        <taxon>Rhabditina</taxon>
        <taxon>Rhabditomorpha</taxon>
        <taxon>Rhabditoidea</taxon>
        <taxon>Rhabditidae</taxon>
        <taxon>Peloderinae</taxon>
        <taxon>Caenorhabditis</taxon>
    </lineage>
</organism>
<evidence type="ECO:0000256" key="2">
    <source>
        <dbReference type="SAM" id="SignalP"/>
    </source>
</evidence>
<keyword evidence="2" id="KW-0732">Signal</keyword>
<keyword evidence="5" id="KW-1185">Reference proteome</keyword>
<dbReference type="eggNOG" id="KOG4297">
    <property type="taxonomic scope" value="Eukaryota"/>
</dbReference>
<dbReference type="InterPro" id="IPR029153">
    <property type="entry name" value="CPG4"/>
</dbReference>
<dbReference type="InterPro" id="IPR001304">
    <property type="entry name" value="C-type_lectin-like"/>
</dbReference>
<dbReference type="CDD" id="cd00037">
    <property type="entry name" value="CLECT"/>
    <property type="match status" value="1"/>
</dbReference>
<feature type="domain" description="C-type lectin" evidence="3">
    <location>
        <begin position="33"/>
        <end position="158"/>
    </location>
</feature>
<evidence type="ECO:0000313" key="4">
    <source>
        <dbReference type="EMBL" id="EFP11277.1"/>
    </source>
</evidence>
<dbReference type="HOGENOM" id="CLU_696856_0_0_1"/>
<dbReference type="EMBL" id="DS268415">
    <property type="protein sequence ID" value="EFP11277.1"/>
    <property type="molecule type" value="Genomic_DNA"/>
</dbReference>
<dbReference type="FunCoup" id="E3LU48">
    <property type="interactions" value="161"/>
</dbReference>
<reference evidence="4" key="1">
    <citation type="submission" date="2007-07" db="EMBL/GenBank/DDBJ databases">
        <title>PCAP assembly of the Caenorhabditis remanei genome.</title>
        <authorList>
            <consortium name="The Caenorhabditis remanei Sequencing Consortium"/>
            <person name="Wilson R.K."/>
        </authorList>
    </citation>
    <scope>NUCLEOTIDE SEQUENCE [LARGE SCALE GENOMIC DNA]</scope>
    <source>
        <strain evidence="4">PB4641</strain>
    </source>
</reference>
<evidence type="ECO:0000259" key="3">
    <source>
        <dbReference type="PROSITE" id="PS50041"/>
    </source>
</evidence>
<protein>
    <submittedName>
        <fullName evidence="4">CRE-CLEC-225 protein</fullName>
    </submittedName>
</protein>
<evidence type="ECO:0000313" key="5">
    <source>
        <dbReference type="Proteomes" id="UP000008281"/>
    </source>
</evidence>
<dbReference type="Pfam" id="PF15481">
    <property type="entry name" value="CPG4"/>
    <property type="match status" value="1"/>
</dbReference>
<proteinExistence type="predicted"/>
<dbReference type="STRING" id="31234.E3LU48"/>
<dbReference type="Pfam" id="PF00059">
    <property type="entry name" value="Lectin_C"/>
    <property type="match status" value="1"/>
</dbReference>
<evidence type="ECO:0000256" key="1">
    <source>
        <dbReference type="ARBA" id="ARBA00023157"/>
    </source>
</evidence>
<accession>E3LU48</accession>
<feature type="chain" id="PRO_5003175479" evidence="2">
    <location>
        <begin position="25"/>
        <end position="396"/>
    </location>
</feature>
<dbReference type="PROSITE" id="PS50041">
    <property type="entry name" value="C_TYPE_LECTIN_2"/>
    <property type="match status" value="1"/>
</dbReference>
<dbReference type="PANTHER" id="PTHR22991">
    <property type="entry name" value="PROTEIN CBG13490"/>
    <property type="match status" value="1"/>
</dbReference>
<dbReference type="OMA" id="WISATCE"/>
<dbReference type="Proteomes" id="UP000008281">
    <property type="component" value="Unassembled WGS sequence"/>
</dbReference>
<dbReference type="SUPFAM" id="SSF56436">
    <property type="entry name" value="C-type lectin-like"/>
    <property type="match status" value="1"/>
</dbReference>
<feature type="signal peptide" evidence="2">
    <location>
        <begin position="1"/>
        <end position="24"/>
    </location>
</feature>
<dbReference type="InterPro" id="IPR050976">
    <property type="entry name" value="Snaclec"/>
</dbReference>
<keyword evidence="1" id="KW-1015">Disulfide bond</keyword>
<name>E3LU48_CAERE</name>
<dbReference type="AlphaFoldDB" id="E3LU48"/>
<dbReference type="InterPro" id="IPR016186">
    <property type="entry name" value="C-type_lectin-like/link_sf"/>
</dbReference>
<dbReference type="PANTHER" id="PTHR22991:SF43">
    <property type="entry name" value="C-TYPE LECTIN-RELATED"/>
    <property type="match status" value="1"/>
</dbReference>
<dbReference type="OrthoDB" id="5826574at2759"/>
<dbReference type="InParanoid" id="E3LU48"/>